<dbReference type="EMBL" id="HBFJ01000812">
    <property type="protein sequence ID" value="CAD8733459.1"/>
    <property type="molecule type" value="Transcribed_RNA"/>
</dbReference>
<dbReference type="GO" id="GO:0005739">
    <property type="term" value="C:mitochondrion"/>
    <property type="evidence" value="ECO:0007669"/>
    <property type="project" value="TreeGrafter"/>
</dbReference>
<dbReference type="FunFam" id="3.30.300.90:FF:000001">
    <property type="entry name" value="Transcriptional regulator BolA"/>
    <property type="match status" value="1"/>
</dbReference>
<reference evidence="4" key="1">
    <citation type="submission" date="2021-01" db="EMBL/GenBank/DDBJ databases">
        <authorList>
            <person name="Corre E."/>
            <person name="Pelletier E."/>
            <person name="Niang G."/>
            <person name="Scheremetjew M."/>
            <person name="Finn R."/>
            <person name="Kale V."/>
            <person name="Holt S."/>
            <person name="Cochrane G."/>
            <person name="Meng A."/>
            <person name="Brown T."/>
            <person name="Cohen L."/>
        </authorList>
    </citation>
    <scope>NUCLEOTIDE SEQUENCE</scope>
    <source>
        <strain evidence="4">SM1012Hels-07</strain>
    </source>
</reference>
<feature type="region of interest" description="Disordered" evidence="3">
    <location>
        <begin position="138"/>
        <end position="162"/>
    </location>
</feature>
<evidence type="ECO:0000256" key="2">
    <source>
        <dbReference type="RuleBase" id="RU003860"/>
    </source>
</evidence>
<dbReference type="SUPFAM" id="SSF82657">
    <property type="entry name" value="BolA-like"/>
    <property type="match status" value="1"/>
</dbReference>
<gene>
    <name evidence="4" type="ORF">SMAR0319_LOCUS608</name>
</gene>
<evidence type="ECO:0000256" key="3">
    <source>
        <dbReference type="SAM" id="MobiDB-lite"/>
    </source>
</evidence>
<protein>
    <recommendedName>
        <fullName evidence="5">BolA-like protein</fullName>
    </recommendedName>
</protein>
<dbReference type="GO" id="GO:1990229">
    <property type="term" value="C:iron-sulfur cluster assembly complex"/>
    <property type="evidence" value="ECO:0007669"/>
    <property type="project" value="UniProtKB-ARBA"/>
</dbReference>
<name>A0A7S0TIH0_9STRA</name>
<evidence type="ECO:0000256" key="1">
    <source>
        <dbReference type="ARBA" id="ARBA00005578"/>
    </source>
</evidence>
<dbReference type="Pfam" id="PF01722">
    <property type="entry name" value="BolA"/>
    <property type="match status" value="1"/>
</dbReference>
<accession>A0A7S0TIH0</accession>
<sequence length="162" mass="18074">MRGEETKVVRQPKTTINNRIIMLSNTIGRRQHYFRSIMSSATRFSSGGPVSEAITTKLQQAFSPTHLEVRNESHMHNVPQNSETHFKVIVISDKFKDAKTPIKRHRLINETLREEVAADGPVHALSIVAMTPDKWQAKLDQGESVGPSPNCRGGDGSLPPKH</sequence>
<dbReference type="InterPro" id="IPR050961">
    <property type="entry name" value="BolA/IbaG_stress_morph_reg"/>
</dbReference>
<organism evidence="4">
    <name type="scientific">Skeletonema marinoi</name>
    <dbReference type="NCBI Taxonomy" id="267567"/>
    <lineage>
        <taxon>Eukaryota</taxon>
        <taxon>Sar</taxon>
        <taxon>Stramenopiles</taxon>
        <taxon>Ochrophyta</taxon>
        <taxon>Bacillariophyta</taxon>
        <taxon>Coscinodiscophyceae</taxon>
        <taxon>Thalassiosirophycidae</taxon>
        <taxon>Thalassiosirales</taxon>
        <taxon>Skeletonemataceae</taxon>
        <taxon>Skeletonema</taxon>
        <taxon>Skeletonema marinoi-dohrnii complex</taxon>
    </lineage>
</organism>
<dbReference type="Gene3D" id="3.30.300.90">
    <property type="entry name" value="BolA-like"/>
    <property type="match status" value="1"/>
</dbReference>
<proteinExistence type="inferred from homology"/>
<comment type="similarity">
    <text evidence="1 2">Belongs to the BolA/IbaG family.</text>
</comment>
<dbReference type="PANTHER" id="PTHR46229">
    <property type="entry name" value="BOLA TRANSCRIPTION REGULATOR"/>
    <property type="match status" value="1"/>
</dbReference>
<dbReference type="AlphaFoldDB" id="A0A7S0TIH0"/>
<dbReference type="PANTHER" id="PTHR46229:SF2">
    <property type="entry name" value="BOLA-LIKE PROTEIN 1"/>
    <property type="match status" value="1"/>
</dbReference>
<evidence type="ECO:0008006" key="5">
    <source>
        <dbReference type="Google" id="ProtNLM"/>
    </source>
</evidence>
<dbReference type="InterPro" id="IPR036065">
    <property type="entry name" value="BolA-like_sf"/>
</dbReference>
<dbReference type="InterPro" id="IPR002634">
    <property type="entry name" value="BolA"/>
</dbReference>
<evidence type="ECO:0000313" key="4">
    <source>
        <dbReference type="EMBL" id="CAD8733459.1"/>
    </source>
</evidence>